<evidence type="ECO:0000313" key="2">
    <source>
        <dbReference type="EMBL" id="CRL34981.1"/>
    </source>
</evidence>
<dbReference type="RefSeq" id="WP_055061354.1">
    <property type="nucleotide sequence ID" value="NZ_CP100127.1"/>
</dbReference>
<dbReference type="EMBL" id="CVRQ01000014">
    <property type="protein sequence ID" value="CRL34981.1"/>
    <property type="molecule type" value="Genomic_DNA"/>
</dbReference>
<accession>A0A0M6WHU3</accession>
<keyword evidence="5" id="KW-1185">Reference proteome</keyword>
<protein>
    <submittedName>
        <fullName evidence="3">Phosphatase PAP2 family protein</fullName>
    </submittedName>
</protein>
<reference evidence="3" key="4">
    <citation type="journal article" date="2020" name="Cell Host Microbe">
        <title>Functional and Genomic Variation between Human-Derived Isolates of Lachnospiraceae Reveals Inter- and Intra-Species Diversity.</title>
        <authorList>
            <person name="Sorbara M.T."/>
            <person name="Littmann E.R."/>
            <person name="Fontana E."/>
            <person name="Moody T.U."/>
            <person name="Kohout C.E."/>
            <person name="Gjonbalaj M."/>
            <person name="Eaton V."/>
            <person name="Seok R."/>
            <person name="Leiner I.M."/>
            <person name="Pamer E.G."/>
        </authorList>
    </citation>
    <scope>NUCLEOTIDE SEQUENCE</scope>
    <source>
        <strain evidence="3">MSK.16.45</strain>
    </source>
</reference>
<evidence type="ECO:0000313" key="5">
    <source>
        <dbReference type="Proteomes" id="UP000049472"/>
    </source>
</evidence>
<reference evidence="2" key="1">
    <citation type="submission" date="2015-05" db="EMBL/GenBank/DDBJ databases">
        <authorList>
            <person name="Wang D.B."/>
            <person name="Wang M."/>
        </authorList>
    </citation>
    <scope>NUCLEOTIDE SEQUENCE [LARGE SCALE GENOMIC DNA]</scope>
    <source>
        <strain evidence="2">T1-815</strain>
    </source>
</reference>
<dbReference type="InterPro" id="IPR036938">
    <property type="entry name" value="PAP2/HPO_sf"/>
</dbReference>
<evidence type="ECO:0000313" key="6">
    <source>
        <dbReference type="Proteomes" id="UP000260642"/>
    </source>
</evidence>
<dbReference type="AlphaFoldDB" id="A0A0M6WHU3"/>
<keyword evidence="1" id="KW-0812">Transmembrane</keyword>
<feature type="transmembrane region" description="Helical" evidence="1">
    <location>
        <begin position="139"/>
        <end position="155"/>
    </location>
</feature>
<keyword evidence="1" id="KW-1133">Transmembrane helix</keyword>
<feature type="transmembrane region" description="Helical" evidence="1">
    <location>
        <begin position="58"/>
        <end position="78"/>
    </location>
</feature>
<dbReference type="Proteomes" id="UP001193756">
    <property type="component" value="Unassembled WGS sequence"/>
</dbReference>
<dbReference type="Proteomes" id="UP000049472">
    <property type="component" value="Unassembled WGS sequence"/>
</dbReference>
<dbReference type="EMBL" id="QSOB01000007">
    <property type="protein sequence ID" value="RGI68939.1"/>
    <property type="molecule type" value="Genomic_DNA"/>
</dbReference>
<feature type="transmembrane region" description="Helical" evidence="1">
    <location>
        <begin position="167"/>
        <end position="185"/>
    </location>
</feature>
<evidence type="ECO:0000313" key="4">
    <source>
        <dbReference type="EMBL" id="RGI68939.1"/>
    </source>
</evidence>
<gene>
    <name evidence="4" type="ORF">DXD95_05950</name>
    <name evidence="3" type="ORF">G4312_10065</name>
    <name evidence="2" type="ORF">T1815_09701</name>
</gene>
<feature type="transmembrane region" description="Helical" evidence="1">
    <location>
        <begin position="191"/>
        <end position="209"/>
    </location>
</feature>
<reference evidence="4 6" key="3">
    <citation type="submission" date="2018-08" db="EMBL/GenBank/DDBJ databases">
        <title>A genome reference for cultivated species of the human gut microbiota.</title>
        <authorList>
            <person name="Zou Y."/>
            <person name="Xue W."/>
            <person name="Luo G."/>
        </authorList>
    </citation>
    <scope>NUCLEOTIDE SEQUENCE [LARGE SCALE GENOMIC DNA]</scope>
    <source>
        <strain evidence="4 6">TM10-3</strain>
    </source>
</reference>
<reference evidence="3" key="5">
    <citation type="submission" date="2020-02" db="EMBL/GenBank/DDBJ databases">
        <authorList>
            <person name="Littmann E."/>
            <person name="Sorbara M."/>
        </authorList>
    </citation>
    <scope>NUCLEOTIDE SEQUENCE</scope>
    <source>
        <strain evidence="3">MSK.16.45</strain>
    </source>
</reference>
<organism evidence="2 5">
    <name type="scientific">Agathobacter rectalis</name>
    <dbReference type="NCBI Taxonomy" id="39491"/>
    <lineage>
        <taxon>Bacteria</taxon>
        <taxon>Bacillati</taxon>
        <taxon>Bacillota</taxon>
        <taxon>Clostridia</taxon>
        <taxon>Lachnospirales</taxon>
        <taxon>Lachnospiraceae</taxon>
        <taxon>Agathobacter</taxon>
    </lineage>
</organism>
<evidence type="ECO:0000313" key="3">
    <source>
        <dbReference type="EMBL" id="NSC77618.1"/>
    </source>
</evidence>
<dbReference type="EMBL" id="JAAIMP010000013">
    <property type="protein sequence ID" value="NSC77618.1"/>
    <property type="molecule type" value="Genomic_DNA"/>
</dbReference>
<reference evidence="5" key="2">
    <citation type="submission" date="2015-05" db="EMBL/GenBank/DDBJ databases">
        <authorList>
            <consortium name="Pathogen Informatics"/>
        </authorList>
    </citation>
    <scope>NUCLEOTIDE SEQUENCE [LARGE SCALE GENOMIC DNA]</scope>
    <source>
        <strain evidence="5">T1-815</strain>
    </source>
</reference>
<evidence type="ECO:0000256" key="1">
    <source>
        <dbReference type="SAM" id="Phobius"/>
    </source>
</evidence>
<dbReference type="SUPFAM" id="SSF48317">
    <property type="entry name" value="Acid phosphatase/Vanadium-dependent haloperoxidase"/>
    <property type="match status" value="1"/>
</dbReference>
<feature type="transmembrane region" description="Helical" evidence="1">
    <location>
        <begin position="20"/>
        <end position="38"/>
    </location>
</feature>
<proteinExistence type="predicted"/>
<dbReference type="Proteomes" id="UP000260642">
    <property type="component" value="Unassembled WGS sequence"/>
</dbReference>
<name>A0A0M6WHU3_9FIRM</name>
<feature type="transmembrane region" description="Helical" evidence="1">
    <location>
        <begin position="85"/>
        <end position="106"/>
    </location>
</feature>
<keyword evidence="1" id="KW-0472">Membrane</keyword>
<sequence>MKKIQNKLIELFNRYKHVWILSYFIIYLTWFGYLERTVTTHYHLIHLPIDDYIPFCEYFVIPYIMWFGYVAFGIAFTALHDKKEFYRLCAFLYTGMTVFLVISTLYPNGHNLRPYYFTHHNMFTALCEWLYSTDTPTNLFPSIHVYNSLGIHFAVMHSSYFKDKKHVQHASLVLCVLIILSTMFIKQHSVFDVSTAFMLAFVMYNVVYIKNWMHLPQKSGSFQDAANRKVRV</sequence>